<dbReference type="Proteomes" id="UP000198638">
    <property type="component" value="Unassembled WGS sequence"/>
</dbReference>
<evidence type="ECO:0000256" key="1">
    <source>
        <dbReference type="ARBA" id="ARBA00023015"/>
    </source>
</evidence>
<dbReference type="Gene3D" id="1.10.10.60">
    <property type="entry name" value="Homeodomain-like"/>
    <property type="match status" value="2"/>
</dbReference>
<keyword evidence="3" id="KW-0804">Transcription</keyword>
<name>A0A1H4HUY9_9BURK</name>
<evidence type="ECO:0000256" key="3">
    <source>
        <dbReference type="ARBA" id="ARBA00023163"/>
    </source>
</evidence>
<keyword evidence="2 5" id="KW-0238">DNA-binding</keyword>
<dbReference type="AlphaFoldDB" id="A0A1H4HUY9"/>
<dbReference type="Pfam" id="PF12833">
    <property type="entry name" value="HTH_18"/>
    <property type="match status" value="1"/>
</dbReference>
<dbReference type="SUPFAM" id="SSF52317">
    <property type="entry name" value="Class I glutamine amidotransferase-like"/>
    <property type="match status" value="1"/>
</dbReference>
<gene>
    <name evidence="5" type="ORF">SAMN05192564_1164</name>
</gene>
<keyword evidence="6" id="KW-1185">Reference proteome</keyword>
<evidence type="ECO:0000313" key="6">
    <source>
        <dbReference type="Proteomes" id="UP000198638"/>
    </source>
</evidence>
<feature type="domain" description="HTH araC/xylS-type" evidence="4">
    <location>
        <begin position="220"/>
        <end position="318"/>
    </location>
</feature>
<dbReference type="InterPro" id="IPR050204">
    <property type="entry name" value="AraC_XylS_family_regulators"/>
</dbReference>
<dbReference type="InterPro" id="IPR009057">
    <property type="entry name" value="Homeodomain-like_sf"/>
</dbReference>
<protein>
    <submittedName>
        <fullName evidence="5">Transcriptional regulator GlxA family, contains an amidase domain and an AraC-type DNA-binding HTH domain</fullName>
    </submittedName>
</protein>
<dbReference type="EMBL" id="FNRQ01000016">
    <property type="protein sequence ID" value="SEB24902.1"/>
    <property type="molecule type" value="Genomic_DNA"/>
</dbReference>
<dbReference type="PANTHER" id="PTHR46796">
    <property type="entry name" value="HTH-TYPE TRANSCRIPTIONAL ACTIVATOR RHAS-RELATED"/>
    <property type="match status" value="1"/>
</dbReference>
<dbReference type="Gene3D" id="3.40.50.880">
    <property type="match status" value="1"/>
</dbReference>
<dbReference type="OrthoDB" id="9083121at2"/>
<organism evidence="5 6">
    <name type="scientific">Paraburkholderia sartisoli</name>
    <dbReference type="NCBI Taxonomy" id="83784"/>
    <lineage>
        <taxon>Bacteria</taxon>
        <taxon>Pseudomonadati</taxon>
        <taxon>Pseudomonadota</taxon>
        <taxon>Betaproteobacteria</taxon>
        <taxon>Burkholderiales</taxon>
        <taxon>Burkholderiaceae</taxon>
        <taxon>Paraburkholderia</taxon>
    </lineage>
</organism>
<dbReference type="GO" id="GO:0043565">
    <property type="term" value="F:sequence-specific DNA binding"/>
    <property type="evidence" value="ECO:0007669"/>
    <property type="project" value="InterPro"/>
</dbReference>
<dbReference type="InterPro" id="IPR018060">
    <property type="entry name" value="HTH_AraC"/>
</dbReference>
<dbReference type="SMART" id="SM00342">
    <property type="entry name" value="HTH_ARAC"/>
    <property type="match status" value="1"/>
</dbReference>
<dbReference type="GO" id="GO:0003700">
    <property type="term" value="F:DNA-binding transcription factor activity"/>
    <property type="evidence" value="ECO:0007669"/>
    <property type="project" value="InterPro"/>
</dbReference>
<reference evidence="6" key="1">
    <citation type="submission" date="2016-10" db="EMBL/GenBank/DDBJ databases">
        <authorList>
            <person name="Varghese N."/>
            <person name="Submissions S."/>
        </authorList>
    </citation>
    <scope>NUCLEOTIDE SEQUENCE [LARGE SCALE GENOMIC DNA]</scope>
    <source>
        <strain evidence="6">LMG 24000</strain>
    </source>
</reference>
<proteinExistence type="predicted"/>
<evidence type="ECO:0000313" key="5">
    <source>
        <dbReference type="EMBL" id="SEB24902.1"/>
    </source>
</evidence>
<dbReference type="STRING" id="83784.SAMN05192564_1164"/>
<dbReference type="PANTHER" id="PTHR46796:SF13">
    <property type="entry name" value="HTH-TYPE TRANSCRIPTIONAL ACTIVATOR RHAS"/>
    <property type="match status" value="1"/>
</dbReference>
<evidence type="ECO:0000259" key="4">
    <source>
        <dbReference type="PROSITE" id="PS01124"/>
    </source>
</evidence>
<dbReference type="SUPFAM" id="SSF46689">
    <property type="entry name" value="Homeodomain-like"/>
    <property type="match status" value="2"/>
</dbReference>
<evidence type="ECO:0000256" key="2">
    <source>
        <dbReference type="ARBA" id="ARBA00023125"/>
    </source>
</evidence>
<keyword evidence="1" id="KW-0805">Transcription regulation</keyword>
<sequence>MLEMTYAKSSFSPSPPQDVVTTLTKLLSRTVGIVVFDDFSLAPAAQIVEIFDLANRIHGASTQNAPFYRPIFLSSSGEHVCSSAQIAVLAQPLPEGQALRSIFIAGGEGVRAAAHDTRLKAWLRRAHSGTATVWPIGNGGALLRAADLQDKHGAAVASPEPAGTSAPATIPAAVRVALDVARHDLGEAVSQRISAQLRWETQPNAAVLQASSAPVAQRIRIAARWLAENCSRRISVRDAADVAHMSDRSFLRHFRSEMGMKPSEHLRRVRLQLACALLAESGLPVDKIARRCGLHSGECFARTFRQAFHLSPTEYRDQARASRV</sequence>
<dbReference type="InterPro" id="IPR029062">
    <property type="entry name" value="Class_I_gatase-like"/>
</dbReference>
<dbReference type="PROSITE" id="PS01124">
    <property type="entry name" value="HTH_ARAC_FAMILY_2"/>
    <property type="match status" value="1"/>
</dbReference>
<accession>A0A1H4HUY9</accession>